<evidence type="ECO:0000256" key="5">
    <source>
        <dbReference type="ARBA" id="ARBA00022679"/>
    </source>
</evidence>
<dbReference type="PROSITE" id="PS50885">
    <property type="entry name" value="HAMP"/>
    <property type="match status" value="1"/>
</dbReference>
<dbReference type="SUPFAM" id="SSF55874">
    <property type="entry name" value="ATPase domain of HSP90 chaperone/DNA topoisomerase II/histidine kinase"/>
    <property type="match status" value="1"/>
</dbReference>
<dbReference type="Gene3D" id="3.30.450.20">
    <property type="entry name" value="PAS domain"/>
    <property type="match status" value="1"/>
</dbReference>
<evidence type="ECO:0000256" key="9">
    <source>
        <dbReference type="ARBA" id="ARBA00023012"/>
    </source>
</evidence>
<dbReference type="InterPro" id="IPR000014">
    <property type="entry name" value="PAS"/>
</dbReference>
<keyword evidence="6" id="KW-0547">Nucleotide-binding</keyword>
<evidence type="ECO:0000313" key="18">
    <source>
        <dbReference type="Proteomes" id="UP000425960"/>
    </source>
</evidence>
<dbReference type="Pfam" id="PF00512">
    <property type="entry name" value="HisKA"/>
    <property type="match status" value="1"/>
</dbReference>
<dbReference type="GO" id="GO:0000155">
    <property type="term" value="F:phosphorelay sensor kinase activity"/>
    <property type="evidence" value="ECO:0007669"/>
    <property type="project" value="InterPro"/>
</dbReference>
<evidence type="ECO:0000256" key="10">
    <source>
        <dbReference type="PROSITE-ProRule" id="PRU00169"/>
    </source>
</evidence>
<dbReference type="PROSITE" id="PS50113">
    <property type="entry name" value="PAC"/>
    <property type="match status" value="1"/>
</dbReference>
<dbReference type="EC" id="2.7.13.3" evidence="3"/>
<dbReference type="SUPFAM" id="SSF158472">
    <property type="entry name" value="HAMP domain-like"/>
    <property type="match status" value="1"/>
</dbReference>
<dbReference type="CDD" id="cd00082">
    <property type="entry name" value="HisKA"/>
    <property type="match status" value="1"/>
</dbReference>
<dbReference type="KEGG" id="dov:DSCO28_43360"/>
<dbReference type="Gene3D" id="3.30.565.10">
    <property type="entry name" value="Histidine kinase-like ATPase, C-terminal domain"/>
    <property type="match status" value="1"/>
</dbReference>
<evidence type="ECO:0000259" key="15">
    <source>
        <dbReference type="PROSITE" id="PS50113"/>
    </source>
</evidence>
<dbReference type="SUPFAM" id="SSF47384">
    <property type="entry name" value="Homodimeric domain of signal transducing histidine kinase"/>
    <property type="match status" value="1"/>
</dbReference>
<feature type="domain" description="PAC" evidence="15">
    <location>
        <begin position="227"/>
        <end position="279"/>
    </location>
</feature>
<dbReference type="InterPro" id="IPR036097">
    <property type="entry name" value="HisK_dim/P_sf"/>
</dbReference>
<feature type="domain" description="Response regulatory" evidence="13">
    <location>
        <begin position="547"/>
        <end position="662"/>
    </location>
</feature>
<reference evidence="17 18" key="1">
    <citation type="submission" date="2019-11" db="EMBL/GenBank/DDBJ databases">
        <title>Comparative genomics of hydrocarbon-degrading Desulfosarcina strains.</title>
        <authorList>
            <person name="Watanabe M."/>
            <person name="Kojima H."/>
            <person name="Fukui M."/>
        </authorList>
    </citation>
    <scope>NUCLEOTIDE SEQUENCE [LARGE SCALE GENOMIC DNA]</scope>
    <source>
        <strain evidence="17 18">28bB2T</strain>
    </source>
</reference>
<dbReference type="Gene3D" id="6.10.340.10">
    <property type="match status" value="1"/>
</dbReference>
<dbReference type="Gene3D" id="1.10.287.130">
    <property type="match status" value="1"/>
</dbReference>
<feature type="modified residue" description="4-aspartylphosphate" evidence="10">
    <location>
        <position position="596"/>
    </location>
</feature>
<evidence type="ECO:0000313" key="17">
    <source>
        <dbReference type="EMBL" id="BBO83770.1"/>
    </source>
</evidence>
<dbReference type="PROSITE" id="PS50112">
    <property type="entry name" value="PAS"/>
    <property type="match status" value="1"/>
</dbReference>
<dbReference type="InterPro" id="IPR001789">
    <property type="entry name" value="Sig_transdc_resp-reg_receiver"/>
</dbReference>
<dbReference type="Pfam" id="PF00672">
    <property type="entry name" value="HAMP"/>
    <property type="match status" value="1"/>
</dbReference>
<evidence type="ECO:0000259" key="12">
    <source>
        <dbReference type="PROSITE" id="PS50109"/>
    </source>
</evidence>
<feature type="transmembrane region" description="Helical" evidence="11">
    <location>
        <begin position="74"/>
        <end position="96"/>
    </location>
</feature>
<dbReference type="SMART" id="SM00091">
    <property type="entry name" value="PAS"/>
    <property type="match status" value="1"/>
</dbReference>
<accession>A0A5K7ZU91</accession>
<feature type="domain" description="PAS" evidence="14">
    <location>
        <begin position="154"/>
        <end position="195"/>
    </location>
</feature>
<dbReference type="CDD" id="cd06225">
    <property type="entry name" value="HAMP"/>
    <property type="match status" value="1"/>
</dbReference>
<dbReference type="PROSITE" id="PS50109">
    <property type="entry name" value="HIS_KIN"/>
    <property type="match status" value="1"/>
</dbReference>
<evidence type="ECO:0000256" key="3">
    <source>
        <dbReference type="ARBA" id="ARBA00012438"/>
    </source>
</evidence>
<keyword evidence="8" id="KW-0067">ATP-binding</keyword>
<organism evidence="17 18">
    <name type="scientific">Desulfosarcina ovata subsp. sediminis</name>
    <dbReference type="NCBI Taxonomy" id="885957"/>
    <lineage>
        <taxon>Bacteria</taxon>
        <taxon>Pseudomonadati</taxon>
        <taxon>Thermodesulfobacteriota</taxon>
        <taxon>Desulfobacteria</taxon>
        <taxon>Desulfobacterales</taxon>
        <taxon>Desulfosarcinaceae</taxon>
        <taxon>Desulfosarcina</taxon>
    </lineage>
</organism>
<dbReference type="NCBIfam" id="TIGR00229">
    <property type="entry name" value="sensory_box"/>
    <property type="match status" value="1"/>
</dbReference>
<evidence type="ECO:0000256" key="1">
    <source>
        <dbReference type="ARBA" id="ARBA00000085"/>
    </source>
</evidence>
<dbReference type="InterPro" id="IPR035965">
    <property type="entry name" value="PAS-like_dom_sf"/>
</dbReference>
<name>A0A5K7ZU91_9BACT</name>
<keyword evidence="11" id="KW-1133">Transmembrane helix</keyword>
<evidence type="ECO:0000259" key="13">
    <source>
        <dbReference type="PROSITE" id="PS50110"/>
    </source>
</evidence>
<evidence type="ECO:0000256" key="8">
    <source>
        <dbReference type="ARBA" id="ARBA00022840"/>
    </source>
</evidence>
<keyword evidence="11" id="KW-0472">Membrane</keyword>
<evidence type="ECO:0000256" key="4">
    <source>
        <dbReference type="ARBA" id="ARBA00022553"/>
    </source>
</evidence>
<dbReference type="PANTHER" id="PTHR43065:SF46">
    <property type="entry name" value="C4-DICARBOXYLATE TRANSPORT SENSOR PROTEIN DCTB"/>
    <property type="match status" value="1"/>
</dbReference>
<dbReference type="Pfam" id="PF00072">
    <property type="entry name" value="Response_reg"/>
    <property type="match status" value="1"/>
</dbReference>
<proteinExistence type="predicted"/>
<dbReference type="Pfam" id="PF02518">
    <property type="entry name" value="HATPase_c"/>
    <property type="match status" value="1"/>
</dbReference>
<dbReference type="InterPro" id="IPR000700">
    <property type="entry name" value="PAS-assoc_C"/>
</dbReference>
<dbReference type="RefSeq" id="WP_155323900.1">
    <property type="nucleotide sequence ID" value="NZ_AP021876.1"/>
</dbReference>
<dbReference type="PROSITE" id="PS50110">
    <property type="entry name" value="RESPONSE_REGULATORY"/>
    <property type="match status" value="1"/>
</dbReference>
<keyword evidence="7" id="KW-0418">Kinase</keyword>
<dbReference type="GO" id="GO:0016020">
    <property type="term" value="C:membrane"/>
    <property type="evidence" value="ECO:0007669"/>
    <property type="project" value="UniProtKB-SubCell"/>
</dbReference>
<dbReference type="AlphaFoldDB" id="A0A5K7ZU91"/>
<comment type="catalytic activity">
    <reaction evidence="1">
        <text>ATP + protein L-histidine = ADP + protein N-phospho-L-histidine.</text>
        <dbReference type="EC" id="2.7.13.3"/>
    </reaction>
</comment>
<dbReference type="GO" id="GO:0005524">
    <property type="term" value="F:ATP binding"/>
    <property type="evidence" value="ECO:0007669"/>
    <property type="project" value="UniProtKB-KW"/>
</dbReference>
<dbReference type="InterPro" id="IPR003661">
    <property type="entry name" value="HisK_dim/P_dom"/>
</dbReference>
<dbReference type="SMART" id="SM00388">
    <property type="entry name" value="HisKA"/>
    <property type="match status" value="1"/>
</dbReference>
<dbReference type="Pfam" id="PF13426">
    <property type="entry name" value="PAS_9"/>
    <property type="match status" value="1"/>
</dbReference>
<dbReference type="InterPro" id="IPR005467">
    <property type="entry name" value="His_kinase_dom"/>
</dbReference>
<evidence type="ECO:0000259" key="14">
    <source>
        <dbReference type="PROSITE" id="PS50112"/>
    </source>
</evidence>
<gene>
    <name evidence="17" type="ORF">DSCO28_43360</name>
</gene>
<dbReference type="InterPro" id="IPR011006">
    <property type="entry name" value="CheY-like_superfamily"/>
</dbReference>
<keyword evidence="9" id="KW-0902">Two-component regulatory system</keyword>
<protein>
    <recommendedName>
        <fullName evidence="3">histidine kinase</fullName>
        <ecNumber evidence="3">2.7.13.3</ecNumber>
    </recommendedName>
</protein>
<dbReference type="CDD" id="cd00156">
    <property type="entry name" value="REC"/>
    <property type="match status" value="1"/>
</dbReference>
<feature type="domain" description="HAMP" evidence="16">
    <location>
        <begin position="97"/>
        <end position="149"/>
    </location>
</feature>
<evidence type="ECO:0000256" key="7">
    <source>
        <dbReference type="ARBA" id="ARBA00022777"/>
    </source>
</evidence>
<keyword evidence="11" id="KW-0812">Transmembrane</keyword>
<dbReference type="PRINTS" id="PR00344">
    <property type="entry name" value="BCTRLSENSOR"/>
</dbReference>
<dbReference type="SUPFAM" id="SSF55785">
    <property type="entry name" value="PYP-like sensor domain (PAS domain)"/>
    <property type="match status" value="1"/>
</dbReference>
<dbReference type="CDD" id="cd00130">
    <property type="entry name" value="PAS"/>
    <property type="match status" value="1"/>
</dbReference>
<dbReference type="SMART" id="SM00448">
    <property type="entry name" value="REC"/>
    <property type="match status" value="1"/>
</dbReference>
<keyword evidence="4 10" id="KW-0597">Phosphoprotein</keyword>
<feature type="domain" description="Histidine kinase" evidence="12">
    <location>
        <begin position="299"/>
        <end position="526"/>
    </location>
</feature>
<dbReference type="SMART" id="SM00387">
    <property type="entry name" value="HATPase_c"/>
    <property type="match status" value="1"/>
</dbReference>
<evidence type="ECO:0000256" key="11">
    <source>
        <dbReference type="SAM" id="Phobius"/>
    </source>
</evidence>
<dbReference type="InterPro" id="IPR004358">
    <property type="entry name" value="Sig_transdc_His_kin-like_C"/>
</dbReference>
<dbReference type="InterPro" id="IPR003660">
    <property type="entry name" value="HAMP_dom"/>
</dbReference>
<dbReference type="SMART" id="SM00304">
    <property type="entry name" value="HAMP"/>
    <property type="match status" value="1"/>
</dbReference>
<dbReference type="EMBL" id="AP021876">
    <property type="protein sequence ID" value="BBO83770.1"/>
    <property type="molecule type" value="Genomic_DNA"/>
</dbReference>
<comment type="subcellular location">
    <subcellularLocation>
        <location evidence="2">Membrane</location>
    </subcellularLocation>
</comment>
<evidence type="ECO:0000256" key="2">
    <source>
        <dbReference type="ARBA" id="ARBA00004370"/>
    </source>
</evidence>
<keyword evidence="5" id="KW-0808">Transferase</keyword>
<evidence type="ECO:0000256" key="6">
    <source>
        <dbReference type="ARBA" id="ARBA00022741"/>
    </source>
</evidence>
<dbReference type="InterPro" id="IPR036890">
    <property type="entry name" value="HATPase_C_sf"/>
</dbReference>
<evidence type="ECO:0000259" key="16">
    <source>
        <dbReference type="PROSITE" id="PS50885"/>
    </source>
</evidence>
<dbReference type="InterPro" id="IPR003594">
    <property type="entry name" value="HATPase_dom"/>
</dbReference>
<dbReference type="Proteomes" id="UP000425960">
    <property type="component" value="Chromosome"/>
</dbReference>
<dbReference type="SUPFAM" id="SSF52172">
    <property type="entry name" value="CheY-like"/>
    <property type="match status" value="1"/>
</dbReference>
<dbReference type="Gene3D" id="3.40.50.2300">
    <property type="match status" value="1"/>
</dbReference>
<sequence length="676" mass="75469">MAKKVLCEGIEAELPPPPKVNLDDIEMAKLSVGEKKHDAILDITTPVSYENERVGYIRMGISLERIREKVNKRILNSSIIVVIFISIGLVICFFFSRSLSKPISQLLEGVKRIGQGDRSYHVKVQNKNEIGELAIAFNQMIESLKQGEDALKESEETHRGILESMLDIYYRTDLEGKLILMSPSGRYLLGYDSVEDVIGRNLINEFYYHPNEKEIFMRDLMEHGVVKNHEVALKRKDGTLVIGESNSHFVYDKTDKPIAIEGIIRDTTDRKMAEEEKKRLETQLQRALKMEAIGNLAGGVAHDLNNVLSGLISYPELLLIDMPEDNPYRKYILKIQKSGEKAAAIVQDLLTMARRGVSVDGVVNLNTIIREYLVTPEYEKLKSYHPEVKVETNFETGLLNIFGSPIHLSKTVMNLVSNAAEAMPDGGKILISTKNCYIDKPIKGYGTVKEGDYVVLEVQDNGTGIPSEDLDRIFEPFFTKKVMGRSGTGLGMAVVWGTVEDHKGYIDVQSAQGKGTAFTLYFPVTRKKLVMDKSPSPIQAYKGNGESILVVDDVEEQQEIASVMLKKLGYSVSCVSGGEEAIEYMKDNSADLLVLDMIMDPGIDGLETYKRILEVRPGQKAIIVSGFSETDQVKEAKSLGVGQYIKKPYILEKIGLAIKEELEKSKINGHFGSIKK</sequence>
<dbReference type="PANTHER" id="PTHR43065">
    <property type="entry name" value="SENSOR HISTIDINE KINASE"/>
    <property type="match status" value="1"/>
</dbReference>